<gene>
    <name evidence="2" type="ORF">VP01_3478g1</name>
</gene>
<feature type="compositionally biased region" description="Polar residues" evidence="1">
    <location>
        <begin position="63"/>
        <end position="83"/>
    </location>
</feature>
<reference evidence="2 3" key="1">
    <citation type="submission" date="2015-08" db="EMBL/GenBank/DDBJ databases">
        <title>Next Generation Sequencing and Analysis of the Genome of Puccinia sorghi L Schw, the Causal Agent of Maize Common Rust.</title>
        <authorList>
            <person name="Rochi L."/>
            <person name="Burguener G."/>
            <person name="Darino M."/>
            <person name="Turjanski A."/>
            <person name="Kreff E."/>
            <person name="Dieguez M.J."/>
            <person name="Sacco F."/>
        </authorList>
    </citation>
    <scope>NUCLEOTIDE SEQUENCE [LARGE SCALE GENOMIC DNA]</scope>
    <source>
        <strain evidence="2 3">RO10H11247</strain>
    </source>
</reference>
<dbReference type="VEuPathDB" id="FungiDB:VP01_3478g1"/>
<dbReference type="Proteomes" id="UP000037035">
    <property type="component" value="Unassembled WGS sequence"/>
</dbReference>
<name>A0A0L6UW22_9BASI</name>
<proteinExistence type="predicted"/>
<protein>
    <submittedName>
        <fullName evidence="2">Uncharacterized protein</fullName>
    </submittedName>
</protein>
<organism evidence="2 3">
    <name type="scientific">Puccinia sorghi</name>
    <dbReference type="NCBI Taxonomy" id="27349"/>
    <lineage>
        <taxon>Eukaryota</taxon>
        <taxon>Fungi</taxon>
        <taxon>Dikarya</taxon>
        <taxon>Basidiomycota</taxon>
        <taxon>Pucciniomycotina</taxon>
        <taxon>Pucciniomycetes</taxon>
        <taxon>Pucciniales</taxon>
        <taxon>Pucciniaceae</taxon>
        <taxon>Puccinia</taxon>
    </lineage>
</organism>
<accession>A0A0L6UW22</accession>
<sequence>MDGVTSIVVLWGKFTTVNLIPEFVRLWNHHLARMSPNKATPSSASAFMDDLLAGLRPVRPLPQNNTPSALANVASKQATQNRTIPHPSLPVSKRIGFSTSSKSSTEPFVSLPPSDPGNKASPPTKEPDDLLLFEGIEDWGDYESGEEELLGEPPPDPPQPVPLCHSFVECRVDKVPLEDAQWNPLKRRMERRVETLLLCDEWIDLPLDQGNPLNIVSFPGSPPINFNSTPCCFLGPSLDMYSSFFCLSSSAPRCDSKFSLTNPARRFPDLPMRAPHPFSSDQSTTPTDSRYLFYAFFKKETVLIDPRSNVKAGCDEPRIGIMDTEEEIWSPKYGLKGKSS</sequence>
<evidence type="ECO:0000313" key="2">
    <source>
        <dbReference type="EMBL" id="KNZ52699.1"/>
    </source>
</evidence>
<evidence type="ECO:0000313" key="3">
    <source>
        <dbReference type="Proteomes" id="UP000037035"/>
    </source>
</evidence>
<feature type="region of interest" description="Disordered" evidence="1">
    <location>
        <begin position="63"/>
        <end position="128"/>
    </location>
</feature>
<keyword evidence="3" id="KW-1185">Reference proteome</keyword>
<evidence type="ECO:0000256" key="1">
    <source>
        <dbReference type="SAM" id="MobiDB-lite"/>
    </source>
</evidence>
<feature type="compositionally biased region" description="Polar residues" evidence="1">
    <location>
        <begin position="97"/>
        <end position="107"/>
    </location>
</feature>
<dbReference type="EMBL" id="LAVV01008477">
    <property type="protein sequence ID" value="KNZ52699.1"/>
    <property type="molecule type" value="Genomic_DNA"/>
</dbReference>
<dbReference type="AlphaFoldDB" id="A0A0L6UW22"/>
<dbReference type="STRING" id="27349.A0A0L6UW22"/>
<comment type="caution">
    <text evidence="2">The sequence shown here is derived from an EMBL/GenBank/DDBJ whole genome shotgun (WGS) entry which is preliminary data.</text>
</comment>